<evidence type="ECO:0000256" key="2">
    <source>
        <dbReference type="ARBA" id="ARBA00023043"/>
    </source>
</evidence>
<feature type="chain" id="PRO_5036428201" evidence="4">
    <location>
        <begin position="19"/>
        <end position="422"/>
    </location>
</feature>
<feature type="repeat" description="ANK" evidence="3">
    <location>
        <begin position="369"/>
        <end position="401"/>
    </location>
</feature>
<dbReference type="Pfam" id="PF12796">
    <property type="entry name" value="Ank_2"/>
    <property type="match status" value="1"/>
</dbReference>
<dbReference type="InterPro" id="IPR002110">
    <property type="entry name" value="Ankyrin_rpt"/>
</dbReference>
<dbReference type="SMART" id="SM00248">
    <property type="entry name" value="ANK"/>
    <property type="match status" value="5"/>
</dbReference>
<organism evidence="5">
    <name type="scientific">Culex pipiens</name>
    <name type="common">House mosquito</name>
    <dbReference type="NCBI Taxonomy" id="7175"/>
    <lineage>
        <taxon>Eukaryota</taxon>
        <taxon>Metazoa</taxon>
        <taxon>Ecdysozoa</taxon>
        <taxon>Arthropoda</taxon>
        <taxon>Hexapoda</taxon>
        <taxon>Insecta</taxon>
        <taxon>Pterygota</taxon>
        <taxon>Neoptera</taxon>
        <taxon>Endopterygota</taxon>
        <taxon>Diptera</taxon>
        <taxon>Nematocera</taxon>
        <taxon>Culicoidea</taxon>
        <taxon>Culicidae</taxon>
        <taxon>Culicinae</taxon>
        <taxon>Culicini</taxon>
        <taxon>Culex</taxon>
        <taxon>Culex</taxon>
    </lineage>
</organism>
<dbReference type="Gene3D" id="1.25.40.20">
    <property type="entry name" value="Ankyrin repeat-containing domain"/>
    <property type="match status" value="2"/>
</dbReference>
<sequence>MSKPPMCLAIFFFSGVEGSFTSIGIDASNLDDLPQPYSTVTGSKGETLLHLAVEKDNLELFTKLIEAGCDLATLDNEGNHPIHFVQSEGMLDLIIERHPEGHKLIQLTNQDGLTVLHKVCSLYIGHEPLISLLEKVIDLGADVHQLTNAGESVVFFTGSTAVLEVLMKHNVQLDIATKEGETALLRHLRHGNTWMVRDLLRHVHQLPTFKDHAHKYLEPMLGRNRDFFSCDYQDFLEQYPDTTKLLFDSLFNHSREEASRVFNKVCGSAHNFVSRKFLEFDYDLDYNYQDDYQYTPIVGLLSYMEEPNRHIVEQLLQKGVNLHLRNQWGRDALQVLVNGFRSAKWYGHDVGTVQLLVDHGAAVNATDEEGNTALHLAFKDGEAELIEVLVQNGADLSVKNKEGKVPLRMASEVIQKIFYFLA</sequence>
<evidence type="ECO:0000313" key="5">
    <source>
        <dbReference type="EMBL" id="CAG6563474.1"/>
    </source>
</evidence>
<dbReference type="EMBL" id="HBUE01164899">
    <property type="protein sequence ID" value="CAG6512021.1"/>
    <property type="molecule type" value="Transcribed_RNA"/>
</dbReference>
<reference evidence="5" key="1">
    <citation type="submission" date="2021-05" db="EMBL/GenBank/DDBJ databases">
        <authorList>
            <person name="Alioto T."/>
            <person name="Alioto T."/>
            <person name="Gomez Garrido J."/>
        </authorList>
    </citation>
    <scope>NUCLEOTIDE SEQUENCE</scope>
</reference>
<proteinExistence type="predicted"/>
<protein>
    <submittedName>
        <fullName evidence="5">Ankyrin repeat protein L93</fullName>
    </submittedName>
</protein>
<dbReference type="EMBL" id="HBUE01270188">
    <property type="protein sequence ID" value="CAG6563474.1"/>
    <property type="molecule type" value="Transcribed_RNA"/>
</dbReference>
<keyword evidence="4" id="KW-0732">Signal</keyword>
<name>A0A8D8IZ02_CULPI</name>
<dbReference type="PROSITE" id="PS50088">
    <property type="entry name" value="ANK_REPEAT"/>
    <property type="match status" value="2"/>
</dbReference>
<dbReference type="PRINTS" id="PR01415">
    <property type="entry name" value="ANKYRIN"/>
</dbReference>
<evidence type="ECO:0000256" key="4">
    <source>
        <dbReference type="SAM" id="SignalP"/>
    </source>
</evidence>
<dbReference type="SUPFAM" id="SSF48403">
    <property type="entry name" value="Ankyrin repeat"/>
    <property type="match status" value="1"/>
</dbReference>
<keyword evidence="2 3" id="KW-0040">ANK repeat</keyword>
<dbReference type="InterPro" id="IPR036770">
    <property type="entry name" value="Ankyrin_rpt-contain_sf"/>
</dbReference>
<dbReference type="PROSITE" id="PS50297">
    <property type="entry name" value="ANK_REP_REGION"/>
    <property type="match status" value="2"/>
</dbReference>
<feature type="repeat" description="ANK" evidence="3">
    <location>
        <begin position="44"/>
        <end position="76"/>
    </location>
</feature>
<accession>A0A8D8IZ02</accession>
<dbReference type="AlphaFoldDB" id="A0A8D8IZ02"/>
<dbReference type="Pfam" id="PF00023">
    <property type="entry name" value="Ank"/>
    <property type="match status" value="1"/>
</dbReference>
<evidence type="ECO:0000256" key="1">
    <source>
        <dbReference type="ARBA" id="ARBA00022737"/>
    </source>
</evidence>
<dbReference type="PANTHER" id="PTHR24198:SF165">
    <property type="entry name" value="ANKYRIN REPEAT-CONTAINING PROTEIN-RELATED"/>
    <property type="match status" value="1"/>
</dbReference>
<dbReference type="PANTHER" id="PTHR24198">
    <property type="entry name" value="ANKYRIN REPEAT AND PROTEIN KINASE DOMAIN-CONTAINING PROTEIN"/>
    <property type="match status" value="1"/>
</dbReference>
<feature type="signal peptide" evidence="4">
    <location>
        <begin position="1"/>
        <end position="18"/>
    </location>
</feature>
<keyword evidence="1" id="KW-0677">Repeat</keyword>
<evidence type="ECO:0000256" key="3">
    <source>
        <dbReference type="PROSITE-ProRule" id="PRU00023"/>
    </source>
</evidence>